<evidence type="ECO:0000256" key="4">
    <source>
        <dbReference type="ARBA" id="ARBA00049985"/>
    </source>
</evidence>
<dbReference type="InterPro" id="IPR027417">
    <property type="entry name" value="P-loop_NTPase"/>
</dbReference>
<organism evidence="6 7">
    <name type="scientific">Streptomyces atrovirens</name>
    <dbReference type="NCBI Taxonomy" id="285556"/>
    <lineage>
        <taxon>Bacteria</taxon>
        <taxon>Bacillati</taxon>
        <taxon>Actinomycetota</taxon>
        <taxon>Actinomycetes</taxon>
        <taxon>Kitasatosporales</taxon>
        <taxon>Streptomycetaceae</taxon>
        <taxon>Streptomyces</taxon>
    </lineage>
</organism>
<evidence type="ECO:0000313" key="6">
    <source>
        <dbReference type="EMBL" id="MFC5238769.1"/>
    </source>
</evidence>
<name>A0ABW0DM03_9ACTN</name>
<dbReference type="Gene3D" id="3.40.50.300">
    <property type="entry name" value="P-loop containing nucleotide triphosphate hydrolases"/>
    <property type="match status" value="1"/>
</dbReference>
<dbReference type="InterPro" id="IPR005894">
    <property type="entry name" value="DrrA"/>
</dbReference>
<dbReference type="InterPro" id="IPR003439">
    <property type="entry name" value="ABC_transporter-like_ATP-bd"/>
</dbReference>
<dbReference type="NCBIfam" id="TIGR01188">
    <property type="entry name" value="drrA"/>
    <property type="match status" value="1"/>
</dbReference>
<protein>
    <submittedName>
        <fullName evidence="6">ATP-binding cassette domain-containing protein</fullName>
    </submittedName>
</protein>
<dbReference type="PROSITE" id="PS00211">
    <property type="entry name" value="ABC_TRANSPORTER_1"/>
    <property type="match status" value="1"/>
</dbReference>
<evidence type="ECO:0000256" key="2">
    <source>
        <dbReference type="ARBA" id="ARBA00022741"/>
    </source>
</evidence>
<accession>A0ABW0DM03</accession>
<dbReference type="RefSeq" id="WP_344569294.1">
    <property type="nucleotide sequence ID" value="NZ_BAAATG010000060.1"/>
</dbReference>
<evidence type="ECO:0000313" key="7">
    <source>
        <dbReference type="Proteomes" id="UP001596035"/>
    </source>
</evidence>
<proteinExistence type="inferred from homology"/>
<dbReference type="SUPFAM" id="SSF52540">
    <property type="entry name" value="P-loop containing nucleoside triphosphate hydrolases"/>
    <property type="match status" value="1"/>
</dbReference>
<dbReference type="SMART" id="SM00382">
    <property type="entry name" value="AAA"/>
    <property type="match status" value="1"/>
</dbReference>
<evidence type="ECO:0000256" key="3">
    <source>
        <dbReference type="ARBA" id="ARBA00022840"/>
    </source>
</evidence>
<evidence type="ECO:0000259" key="5">
    <source>
        <dbReference type="PROSITE" id="PS50893"/>
    </source>
</evidence>
<keyword evidence="2" id="KW-0547">Nucleotide-binding</keyword>
<dbReference type="Proteomes" id="UP001596035">
    <property type="component" value="Unassembled WGS sequence"/>
</dbReference>
<feature type="domain" description="ABC transporter" evidence="5">
    <location>
        <begin position="10"/>
        <end position="240"/>
    </location>
</feature>
<dbReference type="EMBL" id="JBHSKN010000002">
    <property type="protein sequence ID" value="MFC5238769.1"/>
    <property type="molecule type" value="Genomic_DNA"/>
</dbReference>
<comment type="caution">
    <text evidence="6">The sequence shown here is derived from an EMBL/GenBank/DDBJ whole genome shotgun (WGS) entry which is preliminary data.</text>
</comment>
<comment type="subcellular location">
    <subcellularLocation>
        <location evidence="1">Cell membrane</location>
        <topology evidence="1">Peripheral membrane protein</topology>
        <orientation evidence="1">Cytoplasmic side</orientation>
    </subcellularLocation>
</comment>
<sequence>MTSSGTKAVIRTEGLRKAYGDIEAVAGLDLAVPAGEIFGFLGPNGAGKSTTINMLCTLLRPTSGRASVAGHDTVEEADEVRRSIGLVFQQTTLDKELTVEENLRFQADLFDVPRRRAQDRIGHLLELTDLADRRDAAVRTLSGGMQRRLEIARGLLHSPRVLFLDEPTTGLDPQTRGVIWEYLRRLPREHGVTIFLTTHHLAEAEYCGRLAIMDGGKLLVEDTPALLKAVIASDLVEIRTGDDRAAAEAIRTRFGIEAAESAAGLNFRVADGAAFVPRLCSELTVPIHSVTVTPPTLDDVFLHYTGRTIRDPGGPDPTLTAGPRR</sequence>
<comment type="similarity">
    <text evidence="4">Belongs to the ABC transporter superfamily. Drug exporter-1 (DrugE1) (TC 3.A.1.105) family.</text>
</comment>
<gene>
    <name evidence="6" type="ORF">ACFPWV_02335</name>
</gene>
<dbReference type="InterPro" id="IPR017871">
    <property type="entry name" value="ABC_transporter-like_CS"/>
</dbReference>
<dbReference type="GO" id="GO:0005524">
    <property type="term" value="F:ATP binding"/>
    <property type="evidence" value="ECO:0007669"/>
    <property type="project" value="UniProtKB-KW"/>
</dbReference>
<dbReference type="Pfam" id="PF00005">
    <property type="entry name" value="ABC_tran"/>
    <property type="match status" value="1"/>
</dbReference>
<keyword evidence="3 6" id="KW-0067">ATP-binding</keyword>
<dbReference type="PROSITE" id="PS50893">
    <property type="entry name" value="ABC_TRANSPORTER_2"/>
    <property type="match status" value="1"/>
</dbReference>
<evidence type="ECO:0000256" key="1">
    <source>
        <dbReference type="ARBA" id="ARBA00004413"/>
    </source>
</evidence>
<reference evidence="7" key="1">
    <citation type="journal article" date="2019" name="Int. J. Syst. Evol. Microbiol.">
        <title>The Global Catalogue of Microorganisms (GCM) 10K type strain sequencing project: providing services to taxonomists for standard genome sequencing and annotation.</title>
        <authorList>
            <consortium name="The Broad Institute Genomics Platform"/>
            <consortium name="The Broad Institute Genome Sequencing Center for Infectious Disease"/>
            <person name="Wu L."/>
            <person name="Ma J."/>
        </authorList>
    </citation>
    <scope>NUCLEOTIDE SEQUENCE [LARGE SCALE GENOMIC DNA]</scope>
    <source>
        <strain evidence="7">CGMCC 4.7131</strain>
    </source>
</reference>
<dbReference type="InterPro" id="IPR003593">
    <property type="entry name" value="AAA+_ATPase"/>
</dbReference>
<dbReference type="PANTHER" id="PTHR43582">
    <property type="entry name" value="LINEARMYCIN RESISTANCE ATP-BINDING PROTEIN LNRL"/>
    <property type="match status" value="1"/>
</dbReference>
<dbReference type="PANTHER" id="PTHR43582:SF5">
    <property type="entry name" value="ABC TRANSPORTER"/>
    <property type="match status" value="1"/>
</dbReference>
<keyword evidence="7" id="KW-1185">Reference proteome</keyword>